<name>A0ABX1X429_9BACL</name>
<gene>
    <name evidence="1" type="ORF">GC096_03775</name>
</gene>
<keyword evidence="2" id="KW-1185">Reference proteome</keyword>
<comment type="caution">
    <text evidence="1">The sequence shown here is derived from an EMBL/GenBank/DDBJ whole genome shotgun (WGS) entry which is preliminary data.</text>
</comment>
<evidence type="ECO:0000313" key="2">
    <source>
        <dbReference type="Proteomes" id="UP000653578"/>
    </source>
</evidence>
<evidence type="ECO:0000313" key="1">
    <source>
        <dbReference type="EMBL" id="NOU63165.1"/>
    </source>
</evidence>
<proteinExistence type="predicted"/>
<organism evidence="1 2">
    <name type="scientific">Paenibacillus plantarum</name>
    <dbReference type="NCBI Taxonomy" id="2654975"/>
    <lineage>
        <taxon>Bacteria</taxon>
        <taxon>Bacillati</taxon>
        <taxon>Bacillota</taxon>
        <taxon>Bacilli</taxon>
        <taxon>Bacillales</taxon>
        <taxon>Paenibacillaceae</taxon>
        <taxon>Paenibacillus</taxon>
    </lineage>
</organism>
<dbReference type="EMBL" id="WHNY01000009">
    <property type="protein sequence ID" value="NOU63165.1"/>
    <property type="molecule type" value="Genomic_DNA"/>
</dbReference>
<reference evidence="1 2" key="1">
    <citation type="submission" date="2019-10" db="EMBL/GenBank/DDBJ databases">
        <title>Description of Paenibacillus humi sp. nov.</title>
        <authorList>
            <person name="Carlier A."/>
            <person name="Qi S."/>
        </authorList>
    </citation>
    <scope>NUCLEOTIDE SEQUENCE [LARGE SCALE GENOMIC DNA]</scope>
    <source>
        <strain evidence="1 2">LMG 31461</strain>
    </source>
</reference>
<sequence>MIIDDSQKFNSFAWLNGYFAVIESSNPTKEQADKAVESLIHFYGAQDENQILNCGDKDLSATYNQMKEKILEAVNK</sequence>
<dbReference type="RefSeq" id="WP_171628972.1">
    <property type="nucleotide sequence ID" value="NZ_WHNY01000009.1"/>
</dbReference>
<dbReference type="Proteomes" id="UP000653578">
    <property type="component" value="Unassembled WGS sequence"/>
</dbReference>
<protein>
    <submittedName>
        <fullName evidence="1">Uncharacterized protein</fullName>
    </submittedName>
</protein>
<accession>A0ABX1X429</accession>